<dbReference type="PANTHER" id="PTHR38692">
    <property type="entry name" value="PROTEIN SMG"/>
    <property type="match status" value="1"/>
</dbReference>
<dbReference type="InterPro" id="IPR007456">
    <property type="entry name" value="Smg"/>
</dbReference>
<dbReference type="EMBL" id="CP071137">
    <property type="protein sequence ID" value="QWY76697.1"/>
    <property type="molecule type" value="Genomic_DNA"/>
</dbReference>
<organism evidence="2 4">
    <name type="scientific">Ferrovum myxofaciens</name>
    <dbReference type="NCBI Taxonomy" id="416213"/>
    <lineage>
        <taxon>Bacteria</taxon>
        <taxon>Pseudomonadati</taxon>
        <taxon>Pseudomonadota</taxon>
        <taxon>Betaproteobacteria</taxon>
        <taxon>Ferrovales</taxon>
        <taxon>Ferrovaceae</taxon>
        <taxon>Ferrovum</taxon>
    </lineage>
</organism>
<dbReference type="PANTHER" id="PTHR38692:SF1">
    <property type="entry name" value="PROTEIN SMG"/>
    <property type="match status" value="1"/>
</dbReference>
<dbReference type="Proteomes" id="UP000075653">
    <property type="component" value="Unassembled WGS sequence"/>
</dbReference>
<proteinExistence type="inferred from homology"/>
<dbReference type="Proteomes" id="UP000683551">
    <property type="component" value="Chromosome"/>
</dbReference>
<reference evidence="2 4" key="1">
    <citation type="submission" date="2016-01" db="EMBL/GenBank/DDBJ databases">
        <title>Genome sequence of the acidophilic iron oxidising Ferrovum strain Z-31.</title>
        <authorList>
            <person name="Poehlein A."/>
            <person name="Ullrich S.R."/>
            <person name="Schloemann M."/>
            <person name="Muehling M."/>
            <person name="Daniel R."/>
        </authorList>
    </citation>
    <scope>NUCLEOTIDE SEQUENCE [LARGE SCALE GENOMIC DNA]</scope>
    <source>
        <strain evidence="2 4">Z-31</strain>
    </source>
</reference>
<dbReference type="Pfam" id="PF04361">
    <property type="entry name" value="DUF494"/>
    <property type="match status" value="1"/>
</dbReference>
<protein>
    <recommendedName>
        <fullName evidence="1">Protein Smg homolog</fullName>
    </recommendedName>
</protein>
<evidence type="ECO:0000313" key="2">
    <source>
        <dbReference type="EMBL" id="KXW58741.1"/>
    </source>
</evidence>
<name>A0A859AAU6_9PROT</name>
<dbReference type="OrthoDB" id="5297467at2"/>
<accession>A0A859AAU6</accession>
<dbReference type="PATRIC" id="fig|1789004.3.peg.778"/>
<evidence type="ECO:0000256" key="1">
    <source>
        <dbReference type="HAMAP-Rule" id="MF_00598"/>
    </source>
</evidence>
<reference evidence="3" key="2">
    <citation type="submission" date="2021-02" db="EMBL/GenBank/DDBJ databases">
        <title>Comparative genomics of Ferrovum myxofaciens strains, predominant extremophile bacteria forming large biofilm stalactites in acid mine ecosystems.</title>
        <authorList>
            <person name="Burkartova K."/>
            <person name="Ridl J."/>
            <person name="Pajer P."/>
            <person name="Falteisek L."/>
        </authorList>
    </citation>
    <scope>NUCLEOTIDE SEQUENCE</scope>
    <source>
        <strain evidence="3">MI1III</strain>
    </source>
</reference>
<comment type="similarity">
    <text evidence="1">Belongs to the Smg family.</text>
</comment>
<dbReference type="EMBL" id="LRRD01000011">
    <property type="protein sequence ID" value="KXW58741.1"/>
    <property type="molecule type" value="Genomic_DNA"/>
</dbReference>
<evidence type="ECO:0000313" key="4">
    <source>
        <dbReference type="Proteomes" id="UP000075653"/>
    </source>
</evidence>
<dbReference type="RefSeq" id="WP_031596741.1">
    <property type="nucleotide sequence ID" value="NZ_CP053675.1"/>
</dbReference>
<gene>
    <name evidence="1 2" type="primary">smg</name>
    <name evidence="2" type="ORF">FEMY_07690</name>
    <name evidence="3" type="ORF">JZL65_09315</name>
</gene>
<sequence>MVDILIFVYENFFGSGIYPAHSVLVNRLYAAGFEEGAVSGTLAWLDSLGQNGEVLPSSLTSSSVGTEWQSTPAQRFLVEHELERLGQEGWDFLAFLENAKVLSAAQRELILGGLMALDLDEDEPDLDRLKLMALMVLWRQGRPWDALLIEELIYFQDSLVH</sequence>
<evidence type="ECO:0000313" key="3">
    <source>
        <dbReference type="EMBL" id="QWY76697.1"/>
    </source>
</evidence>
<dbReference type="HAMAP" id="MF_00598">
    <property type="entry name" value="Smg"/>
    <property type="match status" value="1"/>
</dbReference>
<dbReference type="GeneID" id="301709979"/>
<keyword evidence="4" id="KW-1185">Reference proteome</keyword>
<accession>A0A149VZT9</accession>
<dbReference type="AlphaFoldDB" id="A0A859AAU6"/>